<sequence length="534" mass="58994">MPAENTPSLIHHFLDKSAAKLPDKVAFEFSEQHLTYAEAAKQANKLAHLLVEEGVKAGDCVGVYLNKSLEIPVAVYGILKAGAVFVPIDPGAPPARVAFIIKDCQITHLITRPERRKSLNKALDEGAELKVVVGLDENALAGSDTRCLPWRSLQDFPDTAPSDKVKDHDLAYILYTSGSTGEPKGMMHTHSSGVAYALYSGITYGITPEDRMGNHSRLHFDMALFEFFTGPSRGATTVIIPEDAMLFPSSLAQLIEEKALTIWYSVPLALVQLITNVDLKSRPQPALRWVIYAGEPFPTKHMIRLMKIWPKARYSNVYGPAEVNQCTVFHIDPGKLNPNKPIPLGKVWDGATGRIENPDGSLTPPGEIGELLIHSKTMMKGYWGRPELTAKGIVMREQVPGIPIAFYKTGDLVQLDKEGLLHFHGRRDRQIKIRGYRLELDEVEHALHSIPQVQEGCAILHDLPSGEKALVAVLRLKEGATVEPGQLHKHLAKALPAYAIPQRTVFADDLPRTSTGKIDRRRLSSFVDSSNFEN</sequence>
<dbReference type="Pfam" id="PF00501">
    <property type="entry name" value="AMP-binding"/>
    <property type="match status" value="1"/>
</dbReference>
<dbReference type="GO" id="GO:0031177">
    <property type="term" value="F:phosphopantetheine binding"/>
    <property type="evidence" value="ECO:0007669"/>
    <property type="project" value="TreeGrafter"/>
</dbReference>
<accession>A0A6B2LZR6</accession>
<feature type="domain" description="AMP-dependent synthetase/ligase" evidence="1">
    <location>
        <begin position="15"/>
        <end position="383"/>
    </location>
</feature>
<evidence type="ECO:0000259" key="1">
    <source>
        <dbReference type="Pfam" id="PF00501"/>
    </source>
</evidence>
<reference evidence="3 4" key="1">
    <citation type="submission" date="2020-02" db="EMBL/GenBank/DDBJ databases">
        <title>Albibacoteraceae fam. nov., the first described family within the subdivision 4 Verrucomicrobia.</title>
        <authorList>
            <person name="Xi F."/>
        </authorList>
    </citation>
    <scope>NUCLEOTIDE SEQUENCE [LARGE SCALE GENOMIC DNA]</scope>
    <source>
        <strain evidence="3 4">CK1056</strain>
    </source>
</reference>
<feature type="domain" description="AMP-binding enzyme C-terminal" evidence="2">
    <location>
        <begin position="442"/>
        <end position="517"/>
    </location>
</feature>
<dbReference type="AlphaFoldDB" id="A0A6B2LZR6"/>
<dbReference type="SUPFAM" id="SSF56801">
    <property type="entry name" value="Acetyl-CoA synthetase-like"/>
    <property type="match status" value="1"/>
</dbReference>
<dbReference type="PROSITE" id="PS00455">
    <property type="entry name" value="AMP_BINDING"/>
    <property type="match status" value="1"/>
</dbReference>
<dbReference type="RefSeq" id="WP_163962761.1">
    <property type="nucleotide sequence ID" value="NZ_JAAGNX010000001.1"/>
</dbReference>
<dbReference type="GO" id="GO:0005737">
    <property type="term" value="C:cytoplasm"/>
    <property type="evidence" value="ECO:0007669"/>
    <property type="project" value="TreeGrafter"/>
</dbReference>
<dbReference type="Proteomes" id="UP000478417">
    <property type="component" value="Unassembled WGS sequence"/>
</dbReference>
<dbReference type="Gene3D" id="3.30.300.30">
    <property type="match status" value="1"/>
</dbReference>
<dbReference type="CDD" id="cd05930">
    <property type="entry name" value="A_NRPS"/>
    <property type="match status" value="1"/>
</dbReference>
<dbReference type="PANTHER" id="PTHR45527">
    <property type="entry name" value="NONRIBOSOMAL PEPTIDE SYNTHETASE"/>
    <property type="match status" value="1"/>
</dbReference>
<dbReference type="InterPro" id="IPR042099">
    <property type="entry name" value="ANL_N_sf"/>
</dbReference>
<dbReference type="InterPro" id="IPR020845">
    <property type="entry name" value="AMP-binding_CS"/>
</dbReference>
<comment type="caution">
    <text evidence="3">The sequence shown here is derived from an EMBL/GenBank/DDBJ whole genome shotgun (WGS) entry which is preliminary data.</text>
</comment>
<dbReference type="GO" id="GO:0043041">
    <property type="term" value="P:amino acid activation for nonribosomal peptide biosynthetic process"/>
    <property type="evidence" value="ECO:0007669"/>
    <property type="project" value="TreeGrafter"/>
</dbReference>
<dbReference type="GO" id="GO:0044550">
    <property type="term" value="P:secondary metabolite biosynthetic process"/>
    <property type="evidence" value="ECO:0007669"/>
    <property type="project" value="TreeGrafter"/>
</dbReference>
<dbReference type="Gene3D" id="3.40.50.12780">
    <property type="entry name" value="N-terminal domain of ligase-like"/>
    <property type="match status" value="1"/>
</dbReference>
<dbReference type="FunFam" id="3.40.50.980:FF:000001">
    <property type="entry name" value="Non-ribosomal peptide synthetase"/>
    <property type="match status" value="1"/>
</dbReference>
<dbReference type="InterPro" id="IPR010071">
    <property type="entry name" value="AA_adenyl_dom"/>
</dbReference>
<evidence type="ECO:0000313" key="3">
    <source>
        <dbReference type="EMBL" id="NDV61642.1"/>
    </source>
</evidence>
<proteinExistence type="predicted"/>
<dbReference type="PANTHER" id="PTHR45527:SF1">
    <property type="entry name" value="FATTY ACID SYNTHASE"/>
    <property type="match status" value="1"/>
</dbReference>
<dbReference type="NCBIfam" id="TIGR01733">
    <property type="entry name" value="AA-adenyl-dom"/>
    <property type="match status" value="1"/>
</dbReference>
<dbReference type="InterPro" id="IPR000873">
    <property type="entry name" value="AMP-dep_synth/lig_dom"/>
</dbReference>
<dbReference type="Pfam" id="PF13193">
    <property type="entry name" value="AMP-binding_C"/>
    <property type="match status" value="1"/>
</dbReference>
<dbReference type="InterPro" id="IPR025110">
    <property type="entry name" value="AMP-bd_C"/>
</dbReference>
<dbReference type="EMBL" id="JAAGNX010000001">
    <property type="protein sequence ID" value="NDV61642.1"/>
    <property type="molecule type" value="Genomic_DNA"/>
</dbReference>
<organism evidence="3 4">
    <name type="scientific">Oceanipulchritudo coccoides</name>
    <dbReference type="NCBI Taxonomy" id="2706888"/>
    <lineage>
        <taxon>Bacteria</taxon>
        <taxon>Pseudomonadati</taxon>
        <taxon>Verrucomicrobiota</taxon>
        <taxon>Opitutia</taxon>
        <taxon>Puniceicoccales</taxon>
        <taxon>Oceanipulchritudinaceae</taxon>
        <taxon>Oceanipulchritudo</taxon>
    </lineage>
</organism>
<keyword evidence="4" id="KW-1185">Reference proteome</keyword>
<evidence type="ECO:0000259" key="2">
    <source>
        <dbReference type="Pfam" id="PF13193"/>
    </source>
</evidence>
<name>A0A6B2LZR6_9BACT</name>
<protein>
    <submittedName>
        <fullName evidence="3">Amino acid adenylation domain-containing protein</fullName>
    </submittedName>
</protein>
<dbReference type="InterPro" id="IPR045851">
    <property type="entry name" value="AMP-bd_C_sf"/>
</dbReference>
<evidence type="ECO:0000313" key="4">
    <source>
        <dbReference type="Proteomes" id="UP000478417"/>
    </source>
</evidence>
<gene>
    <name evidence="3" type="ORF">G0Q06_04185</name>
</gene>